<proteinExistence type="predicted"/>
<organism evidence="1 2">
    <name type="scientific">Acidithiobacillus ferrooxidans (strain ATCC 23270 / DSM 14882 / CIP 104768 / NCIMB 8455)</name>
    <name type="common">Ferrobacillus ferrooxidans (strain ATCC 23270)</name>
    <dbReference type="NCBI Taxonomy" id="243159"/>
    <lineage>
        <taxon>Bacteria</taxon>
        <taxon>Pseudomonadati</taxon>
        <taxon>Pseudomonadota</taxon>
        <taxon>Acidithiobacillia</taxon>
        <taxon>Acidithiobacillales</taxon>
        <taxon>Acidithiobacillaceae</taxon>
        <taxon>Acidithiobacillus</taxon>
    </lineage>
</organism>
<evidence type="ECO:0000313" key="1">
    <source>
        <dbReference type="EMBL" id="ACK80080.1"/>
    </source>
</evidence>
<dbReference type="Proteomes" id="UP000001362">
    <property type="component" value="Chromosome"/>
</dbReference>
<sequence>MIHPNPNALCVGVFLFGLVGFLSVTSSWNFTGMLISQEKRHDA</sequence>
<keyword evidence="2" id="KW-1185">Reference proteome</keyword>
<name>B7J9B9_ACIF2</name>
<dbReference type="AlphaFoldDB" id="B7J9B9"/>
<accession>B7J9B9</accession>
<dbReference type="HOGENOM" id="CLU_3228220_0_0_6"/>
<gene>
    <name evidence="1" type="ordered locus">AFE_1315</name>
</gene>
<dbReference type="PaxDb" id="243159-AFE_1315"/>
<reference evidence="1 2" key="1">
    <citation type="journal article" date="2008" name="BMC Genomics">
        <title>Acidithiobacillus ferrooxidans metabolism: from genome sequence to industrial applications.</title>
        <authorList>
            <person name="Valdes J."/>
            <person name="Pedroso I."/>
            <person name="Quatrini R."/>
            <person name="Dodson R.J."/>
            <person name="Tettelin H."/>
            <person name="Blake R.II."/>
            <person name="Eisen J.A."/>
            <person name="Holmes D.S."/>
        </authorList>
    </citation>
    <scope>NUCLEOTIDE SEQUENCE [LARGE SCALE GENOMIC DNA]</scope>
    <source>
        <strain evidence="2">ATCC 23270 / DSM 14882 / CIP 104768 / NCIMB 8455</strain>
    </source>
</reference>
<dbReference type="KEGG" id="afr:AFE_1315"/>
<protein>
    <submittedName>
        <fullName evidence="1">Uncharacterized protein</fullName>
    </submittedName>
</protein>
<dbReference type="EMBL" id="CP001219">
    <property type="protein sequence ID" value="ACK80080.1"/>
    <property type="molecule type" value="Genomic_DNA"/>
</dbReference>
<evidence type="ECO:0000313" key="2">
    <source>
        <dbReference type="Proteomes" id="UP000001362"/>
    </source>
</evidence>